<dbReference type="InterPro" id="IPR007419">
    <property type="entry name" value="BFD-like_2Fe2S-bd_dom"/>
</dbReference>
<proteinExistence type="inferred from homology"/>
<reference evidence="11 12" key="1">
    <citation type="submission" date="2017-02" db="EMBL/GenBank/DDBJ databases">
        <title>Pseudoalteromonas ulvae TC14 Genome.</title>
        <authorList>
            <person name="Molmeret M."/>
        </authorList>
    </citation>
    <scope>NUCLEOTIDE SEQUENCE [LARGE SCALE GENOMIC DNA]</scope>
    <source>
        <strain evidence="11">TC14</strain>
    </source>
</reference>
<dbReference type="OrthoDB" id="9815350at2"/>
<evidence type="ECO:0000256" key="5">
    <source>
        <dbReference type="ARBA" id="ARBA00023004"/>
    </source>
</evidence>
<evidence type="ECO:0000313" key="11">
    <source>
        <dbReference type="EMBL" id="OUL57107.1"/>
    </source>
</evidence>
<keyword evidence="2" id="KW-0001">2Fe-2S</keyword>
<keyword evidence="6" id="KW-0411">Iron-sulfur</keyword>
<evidence type="ECO:0000256" key="8">
    <source>
        <dbReference type="ARBA" id="ARBA00039386"/>
    </source>
</evidence>
<evidence type="ECO:0000256" key="4">
    <source>
        <dbReference type="ARBA" id="ARBA00022982"/>
    </source>
</evidence>
<keyword evidence="3" id="KW-0479">Metal-binding</keyword>
<dbReference type="GO" id="GO:0051537">
    <property type="term" value="F:2 iron, 2 sulfur cluster binding"/>
    <property type="evidence" value="ECO:0007669"/>
    <property type="project" value="UniProtKB-KW"/>
</dbReference>
<evidence type="ECO:0000256" key="7">
    <source>
        <dbReference type="ARBA" id="ARBA00034078"/>
    </source>
</evidence>
<evidence type="ECO:0000256" key="2">
    <source>
        <dbReference type="ARBA" id="ARBA00022714"/>
    </source>
</evidence>
<evidence type="ECO:0000256" key="3">
    <source>
        <dbReference type="ARBA" id="ARBA00022723"/>
    </source>
</evidence>
<keyword evidence="5" id="KW-0408">Iron</keyword>
<dbReference type="PANTHER" id="PTHR37424">
    <property type="entry name" value="BACTERIOFERRITIN-ASSOCIATED FERREDOXIN"/>
    <property type="match status" value="1"/>
</dbReference>
<keyword evidence="12" id="KW-1185">Reference proteome</keyword>
<dbReference type="InterPro" id="IPR052371">
    <property type="entry name" value="BFD-associated_ferredoxin"/>
</dbReference>
<sequence>MYVCICHAVTDKKINQAVNEGVQTMRELRSCLGVGSQCGKCICHAQQVLQEAHQVKISFGLQREVA</sequence>
<feature type="domain" description="BFD-like [2Fe-2S]-binding" evidence="10">
    <location>
        <begin position="2"/>
        <end position="51"/>
    </location>
</feature>
<dbReference type="PANTHER" id="PTHR37424:SF1">
    <property type="entry name" value="BACTERIOFERRITIN-ASSOCIATED FERREDOXIN"/>
    <property type="match status" value="1"/>
</dbReference>
<evidence type="ECO:0000313" key="12">
    <source>
        <dbReference type="Proteomes" id="UP000194841"/>
    </source>
</evidence>
<dbReference type="CDD" id="cd19945">
    <property type="entry name" value="Fer2_BFD"/>
    <property type="match status" value="1"/>
</dbReference>
<dbReference type="GO" id="GO:0046872">
    <property type="term" value="F:metal ion binding"/>
    <property type="evidence" value="ECO:0007669"/>
    <property type="project" value="UniProtKB-KW"/>
</dbReference>
<dbReference type="AlphaFoldDB" id="A0A244CNA7"/>
<gene>
    <name evidence="11" type="ORF">B1199_13090</name>
</gene>
<protein>
    <recommendedName>
        <fullName evidence="8">Bacterioferritin-associated ferredoxin</fullName>
    </recommendedName>
</protein>
<dbReference type="Pfam" id="PF04324">
    <property type="entry name" value="Fer2_BFD"/>
    <property type="match status" value="1"/>
</dbReference>
<evidence type="ECO:0000259" key="10">
    <source>
        <dbReference type="Pfam" id="PF04324"/>
    </source>
</evidence>
<organism evidence="11 12">
    <name type="scientific">Pseudoalteromonas ulvae</name>
    <dbReference type="NCBI Taxonomy" id="107327"/>
    <lineage>
        <taxon>Bacteria</taxon>
        <taxon>Pseudomonadati</taxon>
        <taxon>Pseudomonadota</taxon>
        <taxon>Gammaproteobacteria</taxon>
        <taxon>Alteromonadales</taxon>
        <taxon>Pseudoalteromonadaceae</taxon>
        <taxon>Pseudoalteromonas</taxon>
    </lineage>
</organism>
<name>A0A244CNA7_PSEDV</name>
<comment type="caution">
    <text evidence="11">The sequence shown here is derived from an EMBL/GenBank/DDBJ whole genome shotgun (WGS) entry which is preliminary data.</text>
</comment>
<dbReference type="Proteomes" id="UP000194841">
    <property type="component" value="Unassembled WGS sequence"/>
</dbReference>
<comment type="cofactor">
    <cofactor evidence="7">
        <name>[2Fe-2S] cluster</name>
        <dbReference type="ChEBI" id="CHEBI:190135"/>
    </cofactor>
</comment>
<comment type="similarity">
    <text evidence="9">Belongs to the Bfd family.</text>
</comment>
<accession>A0A244CNA7</accession>
<evidence type="ECO:0000256" key="9">
    <source>
        <dbReference type="ARBA" id="ARBA00046332"/>
    </source>
</evidence>
<dbReference type="EMBL" id="MWPV01000004">
    <property type="protein sequence ID" value="OUL57107.1"/>
    <property type="molecule type" value="Genomic_DNA"/>
</dbReference>
<keyword evidence="4" id="KW-0249">Electron transport</keyword>
<dbReference type="Gene3D" id="1.10.10.1100">
    <property type="entry name" value="BFD-like [2Fe-2S]-binding domain"/>
    <property type="match status" value="1"/>
</dbReference>
<evidence type="ECO:0000256" key="1">
    <source>
        <dbReference type="ARBA" id="ARBA00022448"/>
    </source>
</evidence>
<dbReference type="RefSeq" id="WP_086744567.1">
    <property type="nucleotide sequence ID" value="NZ_MWPV01000004.1"/>
</dbReference>
<dbReference type="InterPro" id="IPR041854">
    <property type="entry name" value="BFD-like_2Fe2S-bd_dom_sf"/>
</dbReference>
<evidence type="ECO:0000256" key="6">
    <source>
        <dbReference type="ARBA" id="ARBA00023014"/>
    </source>
</evidence>
<keyword evidence="1" id="KW-0813">Transport</keyword>